<evidence type="ECO:0000313" key="9">
    <source>
        <dbReference type="EMBL" id="QXQ16032.1"/>
    </source>
</evidence>
<dbReference type="InterPro" id="IPR009075">
    <property type="entry name" value="AcylCo_DH/oxidase_C"/>
</dbReference>
<keyword evidence="4" id="KW-0274">FAD</keyword>
<dbReference type="InterPro" id="IPR046373">
    <property type="entry name" value="Acyl-CoA_Oxase/DH_mid-dom_sf"/>
</dbReference>
<dbReference type="Pfam" id="PF02771">
    <property type="entry name" value="Acyl-CoA_dh_N"/>
    <property type="match status" value="2"/>
</dbReference>
<evidence type="ECO:0000256" key="1">
    <source>
        <dbReference type="ARBA" id="ARBA00001974"/>
    </source>
</evidence>
<dbReference type="EMBL" id="CP079105">
    <property type="protein sequence ID" value="QXQ16032.1"/>
    <property type="molecule type" value="Genomic_DNA"/>
</dbReference>
<evidence type="ECO:0000259" key="8">
    <source>
        <dbReference type="Pfam" id="PF02771"/>
    </source>
</evidence>
<evidence type="ECO:0000256" key="4">
    <source>
        <dbReference type="ARBA" id="ARBA00022827"/>
    </source>
</evidence>
<feature type="domain" description="Acyl-CoA dehydrogenase/oxidase C-terminal" evidence="6">
    <location>
        <begin position="574"/>
        <end position="710"/>
    </location>
</feature>
<dbReference type="InterPro" id="IPR037069">
    <property type="entry name" value="AcylCoA_DH/ox_N_sf"/>
</dbReference>
<evidence type="ECO:0000256" key="2">
    <source>
        <dbReference type="ARBA" id="ARBA00009347"/>
    </source>
</evidence>
<organism evidence="9 10">
    <name type="scientific">Skermania pinensis</name>
    <dbReference type="NCBI Taxonomy" id="39122"/>
    <lineage>
        <taxon>Bacteria</taxon>
        <taxon>Bacillati</taxon>
        <taxon>Actinomycetota</taxon>
        <taxon>Actinomycetes</taxon>
        <taxon>Mycobacteriales</taxon>
        <taxon>Gordoniaceae</taxon>
        <taxon>Skermania</taxon>
    </lineage>
</organism>
<keyword evidence="3" id="KW-0285">Flavoprotein</keyword>
<dbReference type="RefSeq" id="WP_066469658.1">
    <property type="nucleotide sequence ID" value="NZ_CBCRUZ010000005.1"/>
</dbReference>
<gene>
    <name evidence="9" type="ORF">KV203_17665</name>
</gene>
<keyword evidence="10" id="KW-1185">Reference proteome</keyword>
<dbReference type="InterPro" id="IPR036250">
    <property type="entry name" value="AcylCo_DH-like_C"/>
</dbReference>
<comment type="cofactor">
    <cofactor evidence="1">
        <name>FAD</name>
        <dbReference type="ChEBI" id="CHEBI:57692"/>
    </cofactor>
</comment>
<protein>
    <submittedName>
        <fullName evidence="9">Acyl-CoA dehydrogenase</fullName>
    </submittedName>
</protein>
<dbReference type="Gene3D" id="2.40.110.10">
    <property type="entry name" value="Butyryl-CoA Dehydrogenase, subunit A, domain 2"/>
    <property type="match status" value="1"/>
</dbReference>
<proteinExistence type="inferred from homology"/>
<sequence length="714" mass="73747">MATDGTIATTAEQCAVQQSIAAWAGAADPIGTRRADPAAAADSWRVSWPALAELGVFGVAVPDDCGGFGGSLLDLAVMLEQCARELAGGPIAETALAGLAVARGAAAARGWCAPIVAGELPCAVVGQSVSGRRDGDRIVLGGSAGPVRGAAPGVALLVAAELPGERVWCLVDAGGLGVELVPVEPLDPSCPLGEVRFADTPIGADRILGPLPELADLAVLLAVSEAAGVVGWCLDTAVAYAKVREQFGQPIGKFQAVKHLCAGMLCRVESIRAVAWDAALAAESGTELPIAAAVAASVTFAAAVEVAKDCIQVLGGIGFTWEHDAHLYLRRVAAMRQLCGGADRWHTRVAELSRAGARRTARIGYAGDAELRAEIAGWVAEIAGRPAGEQRAALVGAGLLAPHWPTPYGRDADPAEQLVIAEELDRAGIEVPDLVIGAWALPTILAHGSPAQVERFVGPSLRGELTWCQLFSEPEAGSDLASLRTTATRVEGGWRLSGQKVWTSKASDADWGICLARTDRAAPKHRGITYFLVDMRSPGIRVVPLVEIIGEPRFNEVFLDDVLVPDECVVGAVNEGWKLANTTLANERVAIGGTRLDATLERLLTTVPAADAVASARLGALIATGVAGSLLGLRAAVRQLAGAGPGAESSVRKLVGVQYRQDVAEFAFELAGAAGAAAGPDGQEFLLTRCLSIAGGTTQVLRTVAAERILGLPR</sequence>
<dbReference type="PANTHER" id="PTHR43292:SF4">
    <property type="entry name" value="ACYL-COA DEHYDROGENASE FADE34"/>
    <property type="match status" value="1"/>
</dbReference>
<dbReference type="Proteomes" id="UP000887023">
    <property type="component" value="Chromosome"/>
</dbReference>
<dbReference type="InterPro" id="IPR052161">
    <property type="entry name" value="Mycobact_Acyl-CoA_DH"/>
</dbReference>
<feature type="domain" description="Acyl-CoA dehydrogenase/oxidase C-terminal" evidence="6">
    <location>
        <begin position="223"/>
        <end position="340"/>
    </location>
</feature>
<comment type="similarity">
    <text evidence="2">Belongs to the acyl-CoA dehydrogenase family.</text>
</comment>
<dbReference type="PANTHER" id="PTHR43292">
    <property type="entry name" value="ACYL-COA DEHYDROGENASE"/>
    <property type="match status" value="1"/>
</dbReference>
<name>A0ABX8SFT7_9ACTN</name>
<feature type="domain" description="Acyl-CoA oxidase/dehydrogenase middle" evidence="7">
    <location>
        <begin position="468"/>
        <end position="562"/>
    </location>
</feature>
<dbReference type="Pfam" id="PF02770">
    <property type="entry name" value="Acyl-CoA_dh_M"/>
    <property type="match status" value="1"/>
</dbReference>
<dbReference type="SUPFAM" id="SSF47203">
    <property type="entry name" value="Acyl-CoA dehydrogenase C-terminal domain-like"/>
    <property type="match status" value="2"/>
</dbReference>
<dbReference type="InterPro" id="IPR009100">
    <property type="entry name" value="AcylCoA_DH/oxidase_NM_dom_sf"/>
</dbReference>
<evidence type="ECO:0000313" key="10">
    <source>
        <dbReference type="Proteomes" id="UP000887023"/>
    </source>
</evidence>
<dbReference type="Gene3D" id="1.10.540.10">
    <property type="entry name" value="Acyl-CoA dehydrogenase/oxidase, N-terminal domain"/>
    <property type="match status" value="2"/>
</dbReference>
<evidence type="ECO:0000256" key="3">
    <source>
        <dbReference type="ARBA" id="ARBA00022630"/>
    </source>
</evidence>
<keyword evidence="5" id="KW-0560">Oxidoreductase</keyword>
<feature type="domain" description="Acyl-CoA dehydrogenase/oxidase N-terminal" evidence="8">
    <location>
        <begin position="11"/>
        <end position="98"/>
    </location>
</feature>
<dbReference type="InterPro" id="IPR013786">
    <property type="entry name" value="AcylCoA_DH/ox_N"/>
</dbReference>
<reference evidence="9" key="1">
    <citation type="submission" date="2021-07" db="EMBL/GenBank/DDBJ databases">
        <title>Candidatus Kaistella beijingensis sp. nov. isolated from a municipal wastewater treatment plant is involved in sludge foaming.</title>
        <authorList>
            <person name="Song Y."/>
            <person name="Liu S.-J."/>
        </authorList>
    </citation>
    <scope>NUCLEOTIDE SEQUENCE</scope>
    <source>
        <strain evidence="9">DSM 43998</strain>
    </source>
</reference>
<dbReference type="SUPFAM" id="SSF56645">
    <property type="entry name" value="Acyl-CoA dehydrogenase NM domain-like"/>
    <property type="match status" value="2"/>
</dbReference>
<evidence type="ECO:0000259" key="7">
    <source>
        <dbReference type="Pfam" id="PF02770"/>
    </source>
</evidence>
<evidence type="ECO:0000259" key="6">
    <source>
        <dbReference type="Pfam" id="PF00441"/>
    </source>
</evidence>
<evidence type="ECO:0000256" key="5">
    <source>
        <dbReference type="ARBA" id="ARBA00023002"/>
    </source>
</evidence>
<dbReference type="InterPro" id="IPR006091">
    <property type="entry name" value="Acyl-CoA_Oxase/DH_mid-dom"/>
</dbReference>
<dbReference type="Pfam" id="PF00441">
    <property type="entry name" value="Acyl-CoA_dh_1"/>
    <property type="match status" value="2"/>
</dbReference>
<feature type="domain" description="Acyl-CoA dehydrogenase/oxidase N-terminal" evidence="8">
    <location>
        <begin position="388"/>
        <end position="464"/>
    </location>
</feature>
<accession>A0ABX8SFT7</accession>
<dbReference type="Gene3D" id="1.20.140.10">
    <property type="entry name" value="Butyryl-CoA Dehydrogenase, subunit A, domain 3"/>
    <property type="match status" value="2"/>
</dbReference>